<dbReference type="InterPro" id="IPR052896">
    <property type="entry name" value="GGT-like_enzyme"/>
</dbReference>
<dbReference type="SUPFAM" id="SSF56235">
    <property type="entry name" value="N-terminal nucleophile aminohydrolases (Ntn hydrolases)"/>
    <property type="match status" value="1"/>
</dbReference>
<comment type="caution">
    <text evidence="2">The sequence shown here is derived from an EMBL/GenBank/DDBJ whole genome shotgun (WGS) entry which is preliminary data.</text>
</comment>
<dbReference type="Gene3D" id="1.20.1500.20">
    <property type="match status" value="1"/>
</dbReference>
<dbReference type="InterPro" id="IPR048392">
    <property type="entry name" value="MTR4-like_stalk"/>
</dbReference>
<dbReference type="PANTHER" id="PTHR43881">
    <property type="entry name" value="GAMMA-GLUTAMYLTRANSPEPTIDASE (AFU_ORTHOLOGUE AFUA_4G13580)"/>
    <property type="match status" value="1"/>
</dbReference>
<sequence>MSRVARKKPCVDKANCSKRLKYAKMYREKSLGYSDQVLWSDKKLQTCEQQYDSIKIENEDEVASYYKLKKKLELVQDQIAIMINEPKYLLPFLQPGRLVTVTCQAGLEILRKDGHAADAAVTVAAAPNVIEQCSFTVPGAVSAFIDTLELFGSGKVSLNEVLIPSIQLVEEGYPVSEITTYN</sequence>
<evidence type="ECO:0000259" key="1">
    <source>
        <dbReference type="Pfam" id="PF21408"/>
    </source>
</evidence>
<feature type="domain" description="Exosome RNA helicase MTR4-like stalk" evidence="1">
    <location>
        <begin position="42"/>
        <end position="83"/>
    </location>
</feature>
<organism evidence="2 3">
    <name type="scientific">Rotaria sordida</name>
    <dbReference type="NCBI Taxonomy" id="392033"/>
    <lineage>
        <taxon>Eukaryota</taxon>
        <taxon>Metazoa</taxon>
        <taxon>Spiralia</taxon>
        <taxon>Gnathifera</taxon>
        <taxon>Rotifera</taxon>
        <taxon>Eurotatoria</taxon>
        <taxon>Bdelloidea</taxon>
        <taxon>Philodinida</taxon>
        <taxon>Philodinidae</taxon>
        <taxon>Rotaria</taxon>
    </lineage>
</organism>
<gene>
    <name evidence="2" type="ORF">SEV965_LOCUS28268</name>
</gene>
<dbReference type="EMBL" id="CAJNOU010002662">
    <property type="protein sequence ID" value="CAF1339503.1"/>
    <property type="molecule type" value="Genomic_DNA"/>
</dbReference>
<dbReference type="AlphaFoldDB" id="A0A815GJ19"/>
<dbReference type="Pfam" id="PF21408">
    <property type="entry name" value="MTR4-like_stalk"/>
    <property type="match status" value="1"/>
</dbReference>
<dbReference type="Proteomes" id="UP000663889">
    <property type="component" value="Unassembled WGS sequence"/>
</dbReference>
<protein>
    <recommendedName>
        <fullName evidence="1">Exosome RNA helicase MTR4-like stalk domain-containing protein</fullName>
    </recommendedName>
</protein>
<evidence type="ECO:0000313" key="3">
    <source>
        <dbReference type="Proteomes" id="UP000663889"/>
    </source>
</evidence>
<evidence type="ECO:0000313" key="2">
    <source>
        <dbReference type="EMBL" id="CAF1339503.1"/>
    </source>
</evidence>
<reference evidence="2" key="1">
    <citation type="submission" date="2021-02" db="EMBL/GenBank/DDBJ databases">
        <authorList>
            <person name="Nowell W R."/>
        </authorList>
    </citation>
    <scope>NUCLEOTIDE SEQUENCE</scope>
</reference>
<accession>A0A815GJ19</accession>
<dbReference type="InterPro" id="IPR029055">
    <property type="entry name" value="Ntn_hydrolases_N"/>
</dbReference>
<proteinExistence type="predicted"/>
<dbReference type="PANTHER" id="PTHR43881:SF1">
    <property type="entry name" value="GAMMA-GLUTAMYLTRANSPEPTIDASE (AFU_ORTHOLOGUE AFUA_4G13580)"/>
    <property type="match status" value="1"/>
</dbReference>
<name>A0A815GJ19_9BILA</name>